<reference evidence="1 2" key="1">
    <citation type="journal article" date="2019" name="Sci. Rep.">
        <title>Orb-weaving spider Araneus ventricosus genome elucidates the spidroin gene catalogue.</title>
        <authorList>
            <person name="Kono N."/>
            <person name="Nakamura H."/>
            <person name="Ohtoshi R."/>
            <person name="Moran D.A.P."/>
            <person name="Shinohara A."/>
            <person name="Yoshida Y."/>
            <person name="Fujiwara M."/>
            <person name="Mori M."/>
            <person name="Tomita M."/>
            <person name="Arakawa K."/>
        </authorList>
    </citation>
    <scope>NUCLEOTIDE SEQUENCE [LARGE SCALE GENOMIC DNA]</scope>
</reference>
<accession>A0A4Y2E2H6</accession>
<organism evidence="1 2">
    <name type="scientific">Araneus ventricosus</name>
    <name type="common">Orbweaver spider</name>
    <name type="synonym">Epeira ventricosa</name>
    <dbReference type="NCBI Taxonomy" id="182803"/>
    <lineage>
        <taxon>Eukaryota</taxon>
        <taxon>Metazoa</taxon>
        <taxon>Ecdysozoa</taxon>
        <taxon>Arthropoda</taxon>
        <taxon>Chelicerata</taxon>
        <taxon>Arachnida</taxon>
        <taxon>Araneae</taxon>
        <taxon>Araneomorphae</taxon>
        <taxon>Entelegynae</taxon>
        <taxon>Araneoidea</taxon>
        <taxon>Araneidae</taxon>
        <taxon>Araneus</taxon>
    </lineage>
</organism>
<keyword evidence="2" id="KW-1185">Reference proteome</keyword>
<evidence type="ECO:0000313" key="1">
    <source>
        <dbReference type="EMBL" id="GBM22074.1"/>
    </source>
</evidence>
<dbReference type="EMBL" id="BGPR01000473">
    <property type="protein sequence ID" value="GBM22074.1"/>
    <property type="molecule type" value="Genomic_DNA"/>
</dbReference>
<sequence>MDSSAPFPLFSSLRVVGDMNGRPFISHLSPKGPFNDNSPNCLLPLSKQQPAEIRLNSTEVASPVTAGSGVRVLSSFSKFVLLEIFRSTICNDSKVTSIFLSISSLSLNLISLKLFLFNLISPLRVSLKTTRPTAFAPFLNSNRPKSVSLVQKLHRRLRPVQESEC</sequence>
<dbReference type="AlphaFoldDB" id="A0A4Y2E2H6"/>
<proteinExistence type="predicted"/>
<name>A0A4Y2E2H6_ARAVE</name>
<evidence type="ECO:0000313" key="2">
    <source>
        <dbReference type="Proteomes" id="UP000499080"/>
    </source>
</evidence>
<comment type="caution">
    <text evidence="1">The sequence shown here is derived from an EMBL/GenBank/DDBJ whole genome shotgun (WGS) entry which is preliminary data.</text>
</comment>
<protein>
    <submittedName>
        <fullName evidence="1">Uncharacterized protein</fullName>
    </submittedName>
</protein>
<dbReference type="Proteomes" id="UP000499080">
    <property type="component" value="Unassembled WGS sequence"/>
</dbReference>
<gene>
    <name evidence="1" type="ORF">AVEN_137382_1</name>
</gene>